<name>A0A078FHP2_BRANA</name>
<dbReference type="AlphaFoldDB" id="A0A078FHP2"/>
<evidence type="ECO:0000313" key="1">
    <source>
        <dbReference type="EMBL" id="CDY12509.1"/>
    </source>
</evidence>
<gene>
    <name evidence="1" type="primary">BnaC07g13490D</name>
    <name evidence="1" type="ORF">GSBRNA2T00061838001</name>
</gene>
<organism evidence="1 2">
    <name type="scientific">Brassica napus</name>
    <name type="common">Rape</name>
    <dbReference type="NCBI Taxonomy" id="3708"/>
    <lineage>
        <taxon>Eukaryota</taxon>
        <taxon>Viridiplantae</taxon>
        <taxon>Streptophyta</taxon>
        <taxon>Embryophyta</taxon>
        <taxon>Tracheophyta</taxon>
        <taxon>Spermatophyta</taxon>
        <taxon>Magnoliopsida</taxon>
        <taxon>eudicotyledons</taxon>
        <taxon>Gunneridae</taxon>
        <taxon>Pentapetalae</taxon>
        <taxon>rosids</taxon>
        <taxon>malvids</taxon>
        <taxon>Brassicales</taxon>
        <taxon>Brassicaceae</taxon>
        <taxon>Brassiceae</taxon>
        <taxon>Brassica</taxon>
    </lineage>
</organism>
<dbReference type="EMBL" id="LK032023">
    <property type="protein sequence ID" value="CDY12509.1"/>
    <property type="molecule type" value="Genomic_DNA"/>
</dbReference>
<dbReference type="Gramene" id="CDY12509">
    <property type="protein sequence ID" value="CDY12509"/>
    <property type="gene ID" value="GSBRNA2T00061838001"/>
</dbReference>
<proteinExistence type="predicted"/>
<keyword evidence="2" id="KW-1185">Reference proteome</keyword>
<reference evidence="1 2" key="1">
    <citation type="journal article" date="2014" name="Science">
        <title>Plant genetics. Early allopolyploid evolution in the post-Neolithic Brassica napus oilseed genome.</title>
        <authorList>
            <person name="Chalhoub B."/>
            <person name="Denoeud F."/>
            <person name="Liu S."/>
            <person name="Parkin I.A."/>
            <person name="Tang H."/>
            <person name="Wang X."/>
            <person name="Chiquet J."/>
            <person name="Belcram H."/>
            <person name="Tong C."/>
            <person name="Samans B."/>
            <person name="Correa M."/>
            <person name="Da Silva C."/>
            <person name="Just J."/>
            <person name="Falentin C."/>
            <person name="Koh C.S."/>
            <person name="Le Clainche I."/>
            <person name="Bernard M."/>
            <person name="Bento P."/>
            <person name="Noel B."/>
            <person name="Labadie K."/>
            <person name="Alberti A."/>
            <person name="Charles M."/>
            <person name="Arnaud D."/>
            <person name="Guo H."/>
            <person name="Daviaud C."/>
            <person name="Alamery S."/>
            <person name="Jabbari K."/>
            <person name="Zhao M."/>
            <person name="Edger P.P."/>
            <person name="Chelaifa H."/>
            <person name="Tack D."/>
            <person name="Lassalle G."/>
            <person name="Mestiri I."/>
            <person name="Schnel N."/>
            <person name="Le Paslier M.C."/>
            <person name="Fan G."/>
            <person name="Renault V."/>
            <person name="Bayer P.E."/>
            <person name="Golicz A.A."/>
            <person name="Manoli S."/>
            <person name="Lee T.H."/>
            <person name="Thi V.H."/>
            <person name="Chalabi S."/>
            <person name="Hu Q."/>
            <person name="Fan C."/>
            <person name="Tollenaere R."/>
            <person name="Lu Y."/>
            <person name="Battail C."/>
            <person name="Shen J."/>
            <person name="Sidebottom C.H."/>
            <person name="Wang X."/>
            <person name="Canaguier A."/>
            <person name="Chauveau A."/>
            <person name="Berard A."/>
            <person name="Deniot G."/>
            <person name="Guan M."/>
            <person name="Liu Z."/>
            <person name="Sun F."/>
            <person name="Lim Y.P."/>
            <person name="Lyons E."/>
            <person name="Town C.D."/>
            <person name="Bancroft I."/>
            <person name="Wang X."/>
            <person name="Meng J."/>
            <person name="Ma J."/>
            <person name="Pires J.C."/>
            <person name="King G.J."/>
            <person name="Brunel D."/>
            <person name="Delourme R."/>
            <person name="Renard M."/>
            <person name="Aury J.M."/>
            <person name="Adams K.L."/>
            <person name="Batley J."/>
            <person name="Snowdon R.J."/>
            <person name="Tost J."/>
            <person name="Edwards D."/>
            <person name="Zhou Y."/>
            <person name="Hua W."/>
            <person name="Sharpe A.G."/>
            <person name="Paterson A.H."/>
            <person name="Guan C."/>
            <person name="Wincker P."/>
        </authorList>
    </citation>
    <scope>NUCLEOTIDE SEQUENCE [LARGE SCALE GENOMIC DNA]</scope>
    <source>
        <strain evidence="2">cv. Darmor-bzh</strain>
    </source>
</reference>
<protein>
    <submittedName>
        <fullName evidence="1">BnaC07g13490D protein</fullName>
    </submittedName>
</protein>
<dbReference type="Proteomes" id="UP000028999">
    <property type="component" value="Unassembled WGS sequence"/>
</dbReference>
<evidence type="ECO:0000313" key="2">
    <source>
        <dbReference type="Proteomes" id="UP000028999"/>
    </source>
</evidence>
<sequence length="25" mass="2781">MSVLCPSYPSFNSNIIFSTNMCLIV</sequence>
<accession>A0A078FHP2</accession>
<dbReference type="PaxDb" id="3708-A0A078FHP2"/>